<dbReference type="InterPro" id="IPR008979">
    <property type="entry name" value="Galactose-bd-like_sf"/>
</dbReference>
<evidence type="ECO:0000256" key="2">
    <source>
        <dbReference type="SAM" id="SignalP"/>
    </source>
</evidence>
<feature type="signal peptide" evidence="2">
    <location>
        <begin position="1"/>
        <end position="20"/>
    </location>
</feature>
<dbReference type="InterPro" id="IPR017853">
    <property type="entry name" value="GH"/>
</dbReference>
<accession>A0A0P1LAF5</accession>
<keyword evidence="7" id="KW-1185">Reference proteome</keyword>
<dbReference type="InterPro" id="IPR006047">
    <property type="entry name" value="GH13_cat_dom"/>
</dbReference>
<accession>A0A0P1LQQ8</accession>
<sequence length="612" mass="71450">MIVRLLILLLPFLLSCSVSKYTTGIKTMVELKGEWKFKIDPDDVGLSQFWYSSNFDRSDWASVEVPDFWDRYSNFSSYDGIAWYYKSFEIERIDKRKKYAIFFGGVDDDCGVWLNGEFVGEHRGYSDEFYFDVTKFLKQGLNELVVMVIDHGGPGGIYKPVAIVEYSEIEDLLKGEFYYKNARKSEEWVKDAIIYEIFPRAFSEKGTFKEIEREIPRLKELGVNVIWLMPIHPIGEVKRKGTLGSPYSVKDYYGINPEYGTAEDFKSLVKTAHENGIKVIIDLVINHTAWDNKLIIEHPEWYVKNDKNEIISPNSDWTDVADLNYDNPELRKYMIEMMKYWVKEFDIDGYRCDVAELVPIDFWNEVRKELDKIKPVMMLAEGSLPEQHLEAFDLTYSWNVYDALARIIRNGHLPSVLDNVLESEKYKFPKGSLRLRFNENHDKPRAVKFFGEDGALVSAFIVNTIPGVPLIYNGQEYGDTTNLSLFEKQVMSRDSVSKRGMKFYSFYKKLFNFRKNSLALRRGEMIKAKTLNDDKVYAFWRKYKDETVLSIANLSTWGVTTKLQIDEVLKKKIKNGKVKFYDVFEDKIGEAKVEDFVNFKLEPFTFKLISVF</sequence>
<dbReference type="Proteomes" id="UP000182011">
    <property type="component" value="Unassembled WGS sequence"/>
</dbReference>
<dbReference type="InterPro" id="IPR013780">
    <property type="entry name" value="Glyco_hydro_b"/>
</dbReference>
<dbReference type="SUPFAM" id="SSF51445">
    <property type="entry name" value="(Trans)glycosidases"/>
    <property type="match status" value="1"/>
</dbReference>
<keyword evidence="2" id="KW-0732">Signal</keyword>
<dbReference type="SUPFAM" id="SSF51011">
    <property type="entry name" value="Glycosyl hydrolase domain"/>
    <property type="match status" value="1"/>
</dbReference>
<keyword evidence="5" id="KW-0378">Hydrolase</keyword>
<dbReference type="PANTHER" id="PTHR47786">
    <property type="entry name" value="ALPHA-1,4-GLUCAN:MALTOSE-1-PHOSPHATE MALTOSYLTRANSFERASE"/>
    <property type="match status" value="1"/>
</dbReference>
<gene>
    <name evidence="5" type="ORF">JGI4_00118</name>
    <name evidence="4" type="ORF">JGI8_01792</name>
</gene>
<accession>A0A0P1P9S9</accession>
<evidence type="ECO:0000313" key="6">
    <source>
        <dbReference type="Proteomes" id="UP000182011"/>
    </source>
</evidence>
<feature type="domain" description="Glycosyl hydrolase family 13 catalytic" evidence="3">
    <location>
        <begin position="196"/>
        <end position="514"/>
    </location>
</feature>
<keyword evidence="5" id="KW-0326">Glycosidase</keyword>
<accession>A0A0P1MDS9</accession>
<evidence type="ECO:0000256" key="1">
    <source>
        <dbReference type="ARBA" id="ARBA00007401"/>
    </source>
</evidence>
<dbReference type="STRING" id="1633631.GCA_001442925_00118"/>
<accession>A0A0P1M2G4</accession>
<dbReference type="RefSeq" id="WP_141652053.1">
    <property type="nucleotide sequence ID" value="NZ_CZVI01000034.1"/>
</dbReference>
<dbReference type="EMBL" id="CZVI01000034">
    <property type="protein sequence ID" value="CUS93263.1"/>
    <property type="molecule type" value="Genomic_DNA"/>
</dbReference>
<dbReference type="Pfam" id="PF02837">
    <property type="entry name" value="Glyco_hydro_2_N"/>
    <property type="match status" value="1"/>
</dbReference>
<proteinExistence type="inferred from homology"/>
<feature type="chain" id="PRO_5030013185" evidence="2">
    <location>
        <begin position="21"/>
        <end position="612"/>
    </location>
</feature>
<organism evidence="5 6">
    <name type="scientific">Candidatus Kryptonium thompsonii</name>
    <dbReference type="NCBI Taxonomy" id="1633631"/>
    <lineage>
        <taxon>Bacteria</taxon>
        <taxon>Pseudomonadati</taxon>
        <taxon>Candidatus Kryptoniota</taxon>
        <taxon>Candidatus Kryptonium</taxon>
    </lineage>
</organism>
<reference evidence="4 7" key="1">
    <citation type="submission" date="2015-11" db="EMBL/GenBank/DDBJ databases">
        <authorList>
            <person name="Varghese N."/>
        </authorList>
    </citation>
    <scope>NUCLEOTIDE SEQUENCE [LARGE SCALE GENOMIC DNA]</scope>
    <source>
        <strain evidence="4 7">JGI-8</strain>
    </source>
</reference>
<protein>
    <submittedName>
        <fullName evidence="5">Glycosidase</fullName>
    </submittedName>
</protein>
<dbReference type="SMART" id="SM00642">
    <property type="entry name" value="Aamy"/>
    <property type="match status" value="1"/>
</dbReference>
<accession>A0A0S4MQ92</accession>
<dbReference type="Gene3D" id="3.20.20.80">
    <property type="entry name" value="Glycosidases"/>
    <property type="match status" value="1"/>
</dbReference>
<dbReference type="EMBL" id="FAOP01000001">
    <property type="protein sequence ID" value="CUU00869.1"/>
    <property type="molecule type" value="Genomic_DNA"/>
</dbReference>
<evidence type="ECO:0000313" key="7">
    <source>
        <dbReference type="Proteomes" id="UP000182200"/>
    </source>
</evidence>
<dbReference type="GO" id="GO:0004553">
    <property type="term" value="F:hydrolase activity, hydrolyzing O-glycosyl compounds"/>
    <property type="evidence" value="ECO:0007669"/>
    <property type="project" value="InterPro"/>
</dbReference>
<dbReference type="SUPFAM" id="SSF49785">
    <property type="entry name" value="Galactose-binding domain-like"/>
    <property type="match status" value="1"/>
</dbReference>
<evidence type="ECO:0000259" key="3">
    <source>
        <dbReference type="SMART" id="SM00642"/>
    </source>
</evidence>
<dbReference type="Gene3D" id="2.60.120.260">
    <property type="entry name" value="Galactose-binding domain-like"/>
    <property type="match status" value="1"/>
</dbReference>
<accession>A0A0P1LC88</accession>
<dbReference type="Gene3D" id="2.60.40.1180">
    <property type="entry name" value="Golgi alpha-mannosidase II"/>
    <property type="match status" value="1"/>
</dbReference>
<accession>A0A0P1P359</accession>
<dbReference type="PROSITE" id="PS51257">
    <property type="entry name" value="PROKAR_LIPOPROTEIN"/>
    <property type="match status" value="1"/>
</dbReference>
<reference evidence="5 6" key="2">
    <citation type="submission" date="2015-11" db="EMBL/GenBank/DDBJ databases">
        <authorList>
            <person name="Zhang Y."/>
            <person name="Guo Z."/>
        </authorList>
    </citation>
    <scope>NUCLEOTIDE SEQUENCE [LARGE SCALE GENOMIC DNA]</scope>
    <source>
        <strain evidence="5">JGI-4</strain>
    </source>
</reference>
<dbReference type="InterPro" id="IPR006104">
    <property type="entry name" value="Glyco_hydro_2_N"/>
</dbReference>
<dbReference type="CDD" id="cd11313">
    <property type="entry name" value="AmyAc_arch_bac_AmyA"/>
    <property type="match status" value="1"/>
</dbReference>
<dbReference type="AlphaFoldDB" id="A0A0P1P9S9"/>
<dbReference type="Proteomes" id="UP000182200">
    <property type="component" value="Unassembled WGS sequence"/>
</dbReference>
<dbReference type="OrthoDB" id="9805159at2"/>
<evidence type="ECO:0000313" key="5">
    <source>
        <dbReference type="EMBL" id="CUU00869.1"/>
    </source>
</evidence>
<evidence type="ECO:0000313" key="4">
    <source>
        <dbReference type="EMBL" id="CUS93263.1"/>
    </source>
</evidence>
<dbReference type="PANTHER" id="PTHR47786:SF2">
    <property type="entry name" value="GLYCOSYL HYDROLASE FAMILY 13 CATALYTIC DOMAIN-CONTAINING PROTEIN"/>
    <property type="match status" value="1"/>
</dbReference>
<dbReference type="Pfam" id="PF00128">
    <property type="entry name" value="Alpha-amylase"/>
    <property type="match status" value="1"/>
</dbReference>
<dbReference type="GO" id="GO:0005975">
    <property type="term" value="P:carbohydrate metabolic process"/>
    <property type="evidence" value="ECO:0007669"/>
    <property type="project" value="InterPro"/>
</dbReference>
<comment type="similarity">
    <text evidence="1">Belongs to the glycosyl hydrolase 2 family.</text>
</comment>
<accession>A0A0P1MVD5</accession>
<name>A0A0P1P9S9_9BACT</name>